<dbReference type="PANTHER" id="PTHR43065">
    <property type="entry name" value="SENSOR HISTIDINE KINASE"/>
    <property type="match status" value="1"/>
</dbReference>
<dbReference type="Gene3D" id="3.30.565.10">
    <property type="entry name" value="Histidine kinase-like ATPase, C-terminal domain"/>
    <property type="match status" value="1"/>
</dbReference>
<dbReference type="InterPro" id="IPR003594">
    <property type="entry name" value="HATPase_dom"/>
</dbReference>
<sequence length="375" mass="43080">MEKNSEYIQFILDSQQNILLLTDGHELKKANRAMLNFLGFETVENFRQQQDCICDFFIKEDGYLQKEKNGILWIDAMLNDTINTPDVAKIEGRDGKTHLFRVDINEKRMDANLYSITLTDITEIEAYKRELNEKIKNIKEKQQILIQNSKMASMGEMIANIAHQWRQPLNSLSALHTVLMMDYEDNGKLTAQEIAEFKEESSQYIHKMSSTIDDFRNFFSPSKEKEQFSISDAIAESIKFVKDSYLDGNIKLIDKTQDRDTQIYSYKNELMQVIMILLNNSRDAIIGKRIKNPKVIVDFTQKSGKITILIQDNGGGISEDIMDRIFEPYFTTKFKSDGTGVGLYMSKMIVEDSIGGKLILENYEDGVLASLILTS</sequence>
<keyword evidence="3" id="KW-0547">Nucleotide-binding</keyword>
<evidence type="ECO:0000256" key="5">
    <source>
        <dbReference type="ARBA" id="ARBA00022840"/>
    </source>
</evidence>
<evidence type="ECO:0000256" key="3">
    <source>
        <dbReference type="ARBA" id="ARBA00022741"/>
    </source>
</evidence>
<dbReference type="InterPro" id="IPR036890">
    <property type="entry name" value="HATPase_C_sf"/>
</dbReference>
<dbReference type="SMART" id="SM00387">
    <property type="entry name" value="HATPase_c"/>
    <property type="match status" value="1"/>
</dbReference>
<evidence type="ECO:0000256" key="7">
    <source>
        <dbReference type="SAM" id="Coils"/>
    </source>
</evidence>
<dbReference type="PRINTS" id="PR00344">
    <property type="entry name" value="BCTRLSENSOR"/>
</dbReference>
<protein>
    <submittedName>
        <fullName evidence="9">Putative two-component sensor histidine kinase</fullName>
    </submittedName>
</protein>
<reference evidence="9" key="1">
    <citation type="submission" date="2016-10" db="EMBL/GenBank/DDBJ databases">
        <authorList>
            <person name="de Groot N.N."/>
        </authorList>
    </citation>
    <scope>NUCLEOTIDE SEQUENCE</scope>
</reference>
<keyword evidence="1" id="KW-0597">Phosphoprotein</keyword>
<dbReference type="GO" id="GO:0000155">
    <property type="term" value="F:phosphorelay sensor kinase activity"/>
    <property type="evidence" value="ECO:0007669"/>
    <property type="project" value="InterPro"/>
</dbReference>
<keyword evidence="2" id="KW-0808">Transferase</keyword>
<dbReference type="CDD" id="cd00082">
    <property type="entry name" value="HisKA"/>
    <property type="match status" value="1"/>
</dbReference>
<feature type="coiled-coil region" evidence="7">
    <location>
        <begin position="121"/>
        <end position="148"/>
    </location>
</feature>
<dbReference type="InterPro" id="IPR003661">
    <property type="entry name" value="HisK_dim/P_dom"/>
</dbReference>
<proteinExistence type="predicted"/>
<accession>A0A1W1CMV3</accession>
<feature type="domain" description="Histidine kinase" evidence="8">
    <location>
        <begin position="160"/>
        <end position="375"/>
    </location>
</feature>
<dbReference type="SUPFAM" id="SSF55874">
    <property type="entry name" value="ATPase domain of HSP90 chaperone/DNA topoisomerase II/histidine kinase"/>
    <property type="match status" value="1"/>
</dbReference>
<dbReference type="InterPro" id="IPR004358">
    <property type="entry name" value="Sig_transdc_His_kin-like_C"/>
</dbReference>
<evidence type="ECO:0000256" key="6">
    <source>
        <dbReference type="ARBA" id="ARBA00023012"/>
    </source>
</evidence>
<evidence type="ECO:0000256" key="4">
    <source>
        <dbReference type="ARBA" id="ARBA00022777"/>
    </source>
</evidence>
<name>A0A1W1CMV3_9ZZZZ</name>
<dbReference type="PANTHER" id="PTHR43065:SF46">
    <property type="entry name" value="C4-DICARBOXYLATE TRANSPORT SENSOR PROTEIN DCTB"/>
    <property type="match status" value="1"/>
</dbReference>
<gene>
    <name evidence="9" type="ORF">MNB_SV-12-487</name>
</gene>
<keyword evidence="5" id="KW-0067">ATP-binding</keyword>
<keyword evidence="7" id="KW-0175">Coiled coil</keyword>
<dbReference type="InterPro" id="IPR036097">
    <property type="entry name" value="HisK_dim/P_sf"/>
</dbReference>
<evidence type="ECO:0000256" key="1">
    <source>
        <dbReference type="ARBA" id="ARBA00022553"/>
    </source>
</evidence>
<dbReference type="InterPro" id="IPR005467">
    <property type="entry name" value="His_kinase_dom"/>
</dbReference>
<evidence type="ECO:0000313" key="9">
    <source>
        <dbReference type="EMBL" id="SFV67220.1"/>
    </source>
</evidence>
<dbReference type="GO" id="GO:0005524">
    <property type="term" value="F:ATP binding"/>
    <property type="evidence" value="ECO:0007669"/>
    <property type="project" value="UniProtKB-KW"/>
</dbReference>
<dbReference type="Pfam" id="PF02518">
    <property type="entry name" value="HATPase_c"/>
    <property type="match status" value="1"/>
</dbReference>
<dbReference type="AlphaFoldDB" id="A0A1W1CMV3"/>
<organism evidence="9">
    <name type="scientific">hydrothermal vent metagenome</name>
    <dbReference type="NCBI Taxonomy" id="652676"/>
    <lineage>
        <taxon>unclassified sequences</taxon>
        <taxon>metagenomes</taxon>
        <taxon>ecological metagenomes</taxon>
    </lineage>
</organism>
<dbReference type="Gene3D" id="1.10.287.130">
    <property type="match status" value="1"/>
</dbReference>
<dbReference type="EMBL" id="FPHE01000161">
    <property type="protein sequence ID" value="SFV67220.1"/>
    <property type="molecule type" value="Genomic_DNA"/>
</dbReference>
<evidence type="ECO:0000259" key="8">
    <source>
        <dbReference type="PROSITE" id="PS50109"/>
    </source>
</evidence>
<dbReference type="SUPFAM" id="SSF47384">
    <property type="entry name" value="Homodimeric domain of signal transducing histidine kinase"/>
    <property type="match status" value="1"/>
</dbReference>
<keyword evidence="4 9" id="KW-0418">Kinase</keyword>
<dbReference type="PROSITE" id="PS50109">
    <property type="entry name" value="HIS_KIN"/>
    <property type="match status" value="1"/>
</dbReference>
<keyword evidence="6" id="KW-0902">Two-component regulatory system</keyword>
<evidence type="ECO:0000256" key="2">
    <source>
        <dbReference type="ARBA" id="ARBA00022679"/>
    </source>
</evidence>